<evidence type="ECO:0000259" key="4">
    <source>
        <dbReference type="PROSITE" id="PS50921"/>
    </source>
</evidence>
<feature type="domain" description="ANTAR" evidence="4">
    <location>
        <begin position="185"/>
        <end position="246"/>
    </location>
</feature>
<sequence length="253" mass="26838">MSDGAGRGPDRHLDGSGVPDEPDRLDRIYALVASHDGDARPFGRLQAACRAAVDLLPVTGAGVMLMSDRVHQGTIHATDERISSLEELQNAAAEGPCIDAYTLGRPVLEPDLAGRGARVWPVLARAALDAGMQALFSFPLQLDDTALGALNLYRDTPGGLDDDQADDARLLAAMIARQVLAMQAQAEPGSLPAQIADLSGDRAAIEQATGMVSSQLDVSITEAARRLRAFAGEQQRSLAEVAYDVVNRTMRLD</sequence>
<dbReference type="OrthoDB" id="7466251at2"/>
<evidence type="ECO:0000256" key="2">
    <source>
        <dbReference type="ARBA" id="ARBA00023163"/>
    </source>
</evidence>
<gene>
    <name evidence="5" type="ORF">ER308_11350</name>
</gene>
<dbReference type="Gene3D" id="3.30.450.40">
    <property type="match status" value="1"/>
</dbReference>
<dbReference type="InterPro" id="IPR036388">
    <property type="entry name" value="WH-like_DNA-bd_sf"/>
</dbReference>
<dbReference type="Pfam" id="PF03861">
    <property type="entry name" value="ANTAR"/>
    <property type="match status" value="1"/>
</dbReference>
<reference evidence="5 6" key="1">
    <citation type="submission" date="2019-01" db="EMBL/GenBank/DDBJ databases">
        <title>Egibacter rhizosphaerae EGI 80759T.</title>
        <authorList>
            <person name="Chen D.-D."/>
            <person name="Tian Y."/>
            <person name="Jiao J.-Y."/>
            <person name="Zhang X.-T."/>
            <person name="Zhang Y.-G."/>
            <person name="Zhang Y."/>
            <person name="Xiao M."/>
            <person name="Shu W.-S."/>
            <person name="Li W.-J."/>
        </authorList>
    </citation>
    <scope>NUCLEOTIDE SEQUENCE [LARGE SCALE GENOMIC DNA]</scope>
    <source>
        <strain evidence="5 6">EGI 80759</strain>
    </source>
</reference>
<evidence type="ECO:0000313" key="6">
    <source>
        <dbReference type="Proteomes" id="UP000291469"/>
    </source>
</evidence>
<dbReference type="InterPro" id="IPR003018">
    <property type="entry name" value="GAF"/>
</dbReference>
<keyword evidence="6" id="KW-1185">Reference proteome</keyword>
<dbReference type="Pfam" id="PF13185">
    <property type="entry name" value="GAF_2"/>
    <property type="match status" value="1"/>
</dbReference>
<dbReference type="InterPro" id="IPR029016">
    <property type="entry name" value="GAF-like_dom_sf"/>
</dbReference>
<accession>A0A411YFU3</accession>
<organism evidence="5 6">
    <name type="scientific">Egibacter rhizosphaerae</name>
    <dbReference type="NCBI Taxonomy" id="1670831"/>
    <lineage>
        <taxon>Bacteria</taxon>
        <taxon>Bacillati</taxon>
        <taxon>Actinomycetota</taxon>
        <taxon>Nitriliruptoria</taxon>
        <taxon>Egibacterales</taxon>
        <taxon>Egibacteraceae</taxon>
        <taxon>Egibacter</taxon>
    </lineage>
</organism>
<evidence type="ECO:0000256" key="1">
    <source>
        <dbReference type="ARBA" id="ARBA00023015"/>
    </source>
</evidence>
<proteinExistence type="predicted"/>
<evidence type="ECO:0000313" key="5">
    <source>
        <dbReference type="EMBL" id="QBI20100.1"/>
    </source>
</evidence>
<name>A0A411YFU3_9ACTN</name>
<keyword evidence="2" id="KW-0804">Transcription</keyword>
<evidence type="ECO:0000256" key="3">
    <source>
        <dbReference type="SAM" id="MobiDB-lite"/>
    </source>
</evidence>
<dbReference type="RefSeq" id="WP_131155097.1">
    <property type="nucleotide sequence ID" value="NZ_CP036402.1"/>
</dbReference>
<dbReference type="SMART" id="SM01012">
    <property type="entry name" value="ANTAR"/>
    <property type="match status" value="1"/>
</dbReference>
<feature type="region of interest" description="Disordered" evidence="3">
    <location>
        <begin position="1"/>
        <end position="21"/>
    </location>
</feature>
<dbReference type="InterPro" id="IPR012074">
    <property type="entry name" value="GAF_ANTAR"/>
</dbReference>
<dbReference type="InterPro" id="IPR005561">
    <property type="entry name" value="ANTAR"/>
</dbReference>
<dbReference type="AlphaFoldDB" id="A0A411YFU3"/>
<protein>
    <submittedName>
        <fullName evidence="5">ANTAR domain-containing protein</fullName>
    </submittedName>
</protein>
<dbReference type="SUPFAM" id="SSF55781">
    <property type="entry name" value="GAF domain-like"/>
    <property type="match status" value="1"/>
</dbReference>
<dbReference type="EMBL" id="CP036402">
    <property type="protein sequence ID" value="QBI20100.1"/>
    <property type="molecule type" value="Genomic_DNA"/>
</dbReference>
<dbReference type="Proteomes" id="UP000291469">
    <property type="component" value="Chromosome"/>
</dbReference>
<keyword evidence="1" id="KW-0805">Transcription regulation</keyword>
<dbReference type="PROSITE" id="PS50921">
    <property type="entry name" value="ANTAR"/>
    <property type="match status" value="1"/>
</dbReference>
<dbReference type="PIRSF" id="PIRSF036625">
    <property type="entry name" value="GAF_ANTAR"/>
    <property type="match status" value="1"/>
</dbReference>
<dbReference type="Gene3D" id="1.10.10.10">
    <property type="entry name" value="Winged helix-like DNA-binding domain superfamily/Winged helix DNA-binding domain"/>
    <property type="match status" value="1"/>
</dbReference>
<dbReference type="KEGG" id="erz:ER308_11350"/>
<dbReference type="GO" id="GO:0003723">
    <property type="term" value="F:RNA binding"/>
    <property type="evidence" value="ECO:0007669"/>
    <property type="project" value="InterPro"/>
</dbReference>